<organism evidence="1 2">
    <name type="scientific">Vibrio phage vB_VspP_pVa5</name>
    <dbReference type="NCBI Taxonomy" id="1913109"/>
    <lineage>
        <taxon>Viruses</taxon>
        <taxon>Duplodnaviria</taxon>
        <taxon>Heunggongvirae</taxon>
        <taxon>Uroviricota</taxon>
        <taxon>Caudoviricetes</taxon>
        <taxon>Schitoviridae</taxon>
        <taxon>Pontosvirinae</taxon>
        <taxon>Galateavirus</taxon>
        <taxon>Galateavirus PVA5</taxon>
    </lineage>
</organism>
<name>A0A1J0GV77_9CAUD</name>
<evidence type="ECO:0000313" key="1">
    <source>
        <dbReference type="EMBL" id="APC46080.1"/>
    </source>
</evidence>
<evidence type="ECO:0000313" key="2">
    <source>
        <dbReference type="Proteomes" id="UP000225978"/>
    </source>
</evidence>
<proteinExistence type="predicted"/>
<gene>
    <name evidence="1" type="ORF">vBVspPpVa5_0094</name>
</gene>
<dbReference type="EMBL" id="KX889068">
    <property type="protein sequence ID" value="APC46080.1"/>
    <property type="molecule type" value="Genomic_DNA"/>
</dbReference>
<protein>
    <submittedName>
        <fullName evidence="1">Uncharacterized protein</fullName>
    </submittedName>
</protein>
<dbReference type="Proteomes" id="UP000225978">
    <property type="component" value="Segment"/>
</dbReference>
<sequence length="89" mass="10848">MIPNQHNKLFVEKMYNMSVHQLECERRALEYQIQRFMMRDNHYSWQEGDGNRYLLSVKTRKAMAKCMPMWAERLLLIENYMPMAKLMEG</sequence>
<accession>A0A1J0GV77</accession>
<reference evidence="1 2" key="1">
    <citation type="journal article" date="2017" name="Viruses">
        <title>Stumbling across the Same Phage: Comparative Genomics of Widespread Temperate Phages Infecting the Fish Pathogen Vibrio anguillarum.</title>
        <authorList>
            <person name="Kalatzis P.G."/>
            <person name="Rorbo N.I."/>
            <person name="Castillo D."/>
            <person name="Mauritzen J.J."/>
            <person name="Jorgensen J."/>
            <person name="Kokkari C."/>
            <person name="Zhang F."/>
            <person name="Katharios P."/>
            <person name="Middelboe M."/>
        </authorList>
    </citation>
    <scope>NUCLEOTIDE SEQUENCE [LARGE SCALE GENOMIC DNA]</scope>
</reference>
<keyword evidence="2" id="KW-1185">Reference proteome</keyword>